<dbReference type="RefSeq" id="WP_191740029.1">
    <property type="nucleotide sequence ID" value="NZ_JACSQB010000061.1"/>
</dbReference>
<comment type="caution">
    <text evidence="2">The sequence shown here is derived from an EMBL/GenBank/DDBJ whole genome shotgun (WGS) entry which is preliminary data.</text>
</comment>
<organism evidence="2 3">
    <name type="scientific">Clostridium faecium</name>
    <dbReference type="NCBI Taxonomy" id="2762223"/>
    <lineage>
        <taxon>Bacteria</taxon>
        <taxon>Bacillati</taxon>
        <taxon>Bacillota</taxon>
        <taxon>Clostridia</taxon>
        <taxon>Eubacteriales</taxon>
        <taxon>Clostridiaceae</taxon>
        <taxon>Clostridium</taxon>
    </lineage>
</organism>
<proteinExistence type="predicted"/>
<accession>A0ABR8YS20</accession>
<feature type="chain" id="PRO_5046697735" evidence="1">
    <location>
        <begin position="24"/>
        <end position="100"/>
    </location>
</feature>
<gene>
    <name evidence="2" type="ORF">H9637_08395</name>
</gene>
<feature type="signal peptide" evidence="1">
    <location>
        <begin position="1"/>
        <end position="23"/>
    </location>
</feature>
<keyword evidence="3" id="KW-1185">Reference proteome</keyword>
<keyword evidence="1" id="KW-0732">Signal</keyword>
<evidence type="ECO:0000313" key="3">
    <source>
        <dbReference type="Proteomes" id="UP000627166"/>
    </source>
</evidence>
<reference evidence="2 3" key="1">
    <citation type="submission" date="2020-08" db="EMBL/GenBank/DDBJ databases">
        <title>A Genomic Blueprint of the Chicken Gut Microbiome.</title>
        <authorList>
            <person name="Gilroy R."/>
            <person name="Ravi A."/>
            <person name="Getino M."/>
            <person name="Pursley I."/>
            <person name="Horton D.L."/>
            <person name="Alikhan N.-F."/>
            <person name="Baker D."/>
            <person name="Gharbi K."/>
            <person name="Hall N."/>
            <person name="Watson M."/>
            <person name="Adriaenssens E.M."/>
            <person name="Foster-Nyarko E."/>
            <person name="Jarju S."/>
            <person name="Secka A."/>
            <person name="Antonio M."/>
            <person name="Oren A."/>
            <person name="Chaudhuri R."/>
            <person name="La Ragione R.M."/>
            <person name="Hildebrand F."/>
            <person name="Pallen M.J."/>
        </authorList>
    </citation>
    <scope>NUCLEOTIDE SEQUENCE [LARGE SCALE GENOMIC DNA]</scope>
    <source>
        <strain evidence="2 3">N37</strain>
    </source>
</reference>
<dbReference type="EMBL" id="JACSQB010000061">
    <property type="protein sequence ID" value="MBD8047056.1"/>
    <property type="molecule type" value="Genomic_DNA"/>
</dbReference>
<sequence length="100" mass="10973">MKKLAIASVVMTVLLLNTNSVSASPCHCSHSDSCSPIDGNARVIKVPHDISYKDNGTIYHVTCDAYETHWYATYKCSKCGTTHTERGVTAVHPSKYCSKH</sequence>
<evidence type="ECO:0000313" key="2">
    <source>
        <dbReference type="EMBL" id="MBD8047056.1"/>
    </source>
</evidence>
<name>A0ABR8YS20_9CLOT</name>
<evidence type="ECO:0000256" key="1">
    <source>
        <dbReference type="SAM" id="SignalP"/>
    </source>
</evidence>
<dbReference type="Proteomes" id="UP000627166">
    <property type="component" value="Unassembled WGS sequence"/>
</dbReference>
<protein>
    <submittedName>
        <fullName evidence="2">Uncharacterized protein</fullName>
    </submittedName>
</protein>